<evidence type="ECO:0000256" key="1">
    <source>
        <dbReference type="SAM" id="SignalP"/>
    </source>
</evidence>
<organism evidence="2">
    <name type="scientific">Schistosoma japonicum</name>
    <name type="common">Blood fluke</name>
    <dbReference type="NCBI Taxonomy" id="6182"/>
    <lineage>
        <taxon>Eukaryota</taxon>
        <taxon>Metazoa</taxon>
        <taxon>Spiralia</taxon>
        <taxon>Lophotrochozoa</taxon>
        <taxon>Platyhelminthes</taxon>
        <taxon>Trematoda</taxon>
        <taxon>Digenea</taxon>
        <taxon>Strigeidida</taxon>
        <taxon>Schistosomatoidea</taxon>
        <taxon>Schistosomatidae</taxon>
        <taxon>Schistosoma</taxon>
    </lineage>
</organism>
<feature type="chain" id="PRO_5007647038" evidence="1">
    <location>
        <begin position="19"/>
        <end position="79"/>
    </location>
</feature>
<feature type="signal peptide" evidence="1">
    <location>
        <begin position="1"/>
        <end position="18"/>
    </location>
</feature>
<accession>C1LTR6</accession>
<proteinExistence type="evidence at transcript level"/>
<dbReference type="EMBL" id="FN322373">
    <property type="protein sequence ID" value="CAX78097.1"/>
    <property type="molecule type" value="mRNA"/>
</dbReference>
<dbReference type="EMBL" id="FN322370">
    <property type="protein sequence ID" value="CAX78094.1"/>
    <property type="molecule type" value="mRNA"/>
</dbReference>
<dbReference type="AlphaFoldDB" id="C1LTR6"/>
<name>C1LTR6_SCHJA</name>
<reference evidence="2" key="2">
    <citation type="submission" date="2009-03" db="EMBL/GenBank/DDBJ databases">
        <authorList>
            <person name="Gang L."/>
        </authorList>
    </citation>
    <scope>NUCLEOTIDE SEQUENCE</scope>
    <source>
        <strain evidence="2">Anhui</strain>
    </source>
</reference>
<sequence length="79" mass="9209">MLFTTLSAILCIHSFVLTYPYNSTNRNKYPDVVQCPWDCRDHTKYREICDTVCSDNTNKVYATCLFLCDIHHRNVTQTG</sequence>
<evidence type="ECO:0000313" key="2">
    <source>
        <dbReference type="EMBL" id="CAX78094.1"/>
    </source>
</evidence>
<keyword evidence="1" id="KW-0732">Signal</keyword>
<reference evidence="2" key="1">
    <citation type="journal article" date="2009" name="Nature">
        <title>The Schistosoma japonicum genome reveals features of host-parasite interplay.</title>
        <authorList>
            <person name="Liu F."/>
            <person name="Zhou Y."/>
            <person name="Wang Z.Q."/>
            <person name="Lu G."/>
            <person name="Zheng H."/>
            <person name="Brindley P.J."/>
            <person name="McManus D.P."/>
            <person name="Blair D."/>
            <person name="Zhang Q.H."/>
            <person name="Zhong Y."/>
            <person name="Wang S."/>
            <person name="Han Z.G."/>
            <person name="Chen Z."/>
        </authorList>
    </citation>
    <scope>NUCLEOTIDE SEQUENCE</scope>
    <source>
        <strain evidence="2">Anhui</strain>
    </source>
</reference>
<protein>
    <submittedName>
        <fullName evidence="2">Hypotheticial protein</fullName>
    </submittedName>
</protein>